<dbReference type="GeneID" id="28991417"/>
<name>A0A163B9F7_PHYB8</name>
<sequence length="310" mass="35932">MVYTRITGFFSPKSIYPLAAPSSSEKEWIFTLWTSTTPPRPILCKMPHSCYMSLKMEPIFRDSIYDISVWGYILKYGSDRCLESRTLGTNTLVLMTVYTELKPKRCMLTAMLLIMRNPMPTIHCVERVPDRKTLTVIVTVKVAVRISKESNPRSVSSTPVMIYVILSAPENKMTPSPSSLLPPALLPLPSLQTPRFTHLPIIKSATKPSALFTLWPVTHQVKKIETSPFRCTNLNCLENMDGSEVMHRLWNRDLAAVLNFRHMLNNLRYDGTIHVRFTRVIRIRRIRRQAEEDLQEGRRFRQRLTRLQRR</sequence>
<evidence type="ECO:0000313" key="1">
    <source>
        <dbReference type="EMBL" id="OAD78981.1"/>
    </source>
</evidence>
<proteinExistence type="predicted"/>
<dbReference type="EMBL" id="KV440973">
    <property type="protein sequence ID" value="OAD78981.1"/>
    <property type="molecule type" value="Genomic_DNA"/>
</dbReference>
<protein>
    <submittedName>
        <fullName evidence="1">Uncharacterized protein</fullName>
    </submittedName>
</protein>
<dbReference type="Proteomes" id="UP000077315">
    <property type="component" value="Unassembled WGS sequence"/>
</dbReference>
<evidence type="ECO:0000313" key="2">
    <source>
        <dbReference type="Proteomes" id="UP000077315"/>
    </source>
</evidence>
<dbReference type="AlphaFoldDB" id="A0A163B9F7"/>
<keyword evidence="2" id="KW-1185">Reference proteome</keyword>
<dbReference type="RefSeq" id="XP_018297021.1">
    <property type="nucleotide sequence ID" value="XM_018430511.1"/>
</dbReference>
<dbReference type="InParanoid" id="A0A163B9F7"/>
<accession>A0A163B9F7</accession>
<dbReference type="VEuPathDB" id="FungiDB:PHYBLDRAFT_141038"/>
<gene>
    <name evidence="1" type="ORF">PHYBLDRAFT_141038</name>
</gene>
<organism evidence="1 2">
    <name type="scientific">Phycomyces blakesleeanus (strain ATCC 8743b / DSM 1359 / FGSC 10004 / NBRC 33097 / NRRL 1555)</name>
    <dbReference type="NCBI Taxonomy" id="763407"/>
    <lineage>
        <taxon>Eukaryota</taxon>
        <taxon>Fungi</taxon>
        <taxon>Fungi incertae sedis</taxon>
        <taxon>Mucoromycota</taxon>
        <taxon>Mucoromycotina</taxon>
        <taxon>Mucoromycetes</taxon>
        <taxon>Mucorales</taxon>
        <taxon>Phycomycetaceae</taxon>
        <taxon>Phycomyces</taxon>
    </lineage>
</organism>
<reference evidence="2" key="1">
    <citation type="submission" date="2015-06" db="EMBL/GenBank/DDBJ databases">
        <title>Expansion of signal transduction pathways in fungi by whole-genome duplication.</title>
        <authorList>
            <consortium name="DOE Joint Genome Institute"/>
            <person name="Corrochano L.M."/>
            <person name="Kuo A."/>
            <person name="Marcet-Houben M."/>
            <person name="Polaino S."/>
            <person name="Salamov A."/>
            <person name="Villalobos J.M."/>
            <person name="Alvarez M.I."/>
            <person name="Avalos J."/>
            <person name="Benito E.P."/>
            <person name="Benoit I."/>
            <person name="Burger G."/>
            <person name="Camino L.P."/>
            <person name="Canovas D."/>
            <person name="Cerda-Olmedo E."/>
            <person name="Cheng J.-F."/>
            <person name="Dominguez A."/>
            <person name="Elias M."/>
            <person name="Eslava A.P."/>
            <person name="Glaser F."/>
            <person name="Grimwood J."/>
            <person name="Gutierrez G."/>
            <person name="Heitman J."/>
            <person name="Henrissat B."/>
            <person name="Iturriaga E.A."/>
            <person name="Lang B.F."/>
            <person name="Lavin J.L."/>
            <person name="Lee S."/>
            <person name="Li W."/>
            <person name="Lindquist E."/>
            <person name="Lopez-Garcia S."/>
            <person name="Luque E.M."/>
            <person name="Marcos A.T."/>
            <person name="Martin J."/>
            <person name="McCluskey K."/>
            <person name="Medina H.R."/>
            <person name="Miralles-Duran A."/>
            <person name="Miyazaki A."/>
            <person name="Munoz-Torres E."/>
            <person name="Oguiza J.A."/>
            <person name="Ohm R."/>
            <person name="Olmedo M."/>
            <person name="Orejas M."/>
            <person name="Ortiz-Castellanos L."/>
            <person name="Pisabarro A.G."/>
            <person name="Rodriguez-Romero J."/>
            <person name="Ruiz-Herrera J."/>
            <person name="Ruiz-Vazquez R."/>
            <person name="Sanz C."/>
            <person name="Schackwitz W."/>
            <person name="Schmutz J."/>
            <person name="Shahriari M."/>
            <person name="Shelest E."/>
            <person name="Silva-Franco F."/>
            <person name="Soanes D."/>
            <person name="Syed K."/>
            <person name="Tagua V.G."/>
            <person name="Talbot N.J."/>
            <person name="Thon M."/>
            <person name="De vries R.P."/>
            <person name="Wiebenga A."/>
            <person name="Yadav J.S."/>
            <person name="Braun E.L."/>
            <person name="Baker S."/>
            <person name="Garre V."/>
            <person name="Horwitz B."/>
            <person name="Torres-Martinez S."/>
            <person name="Idnurm A."/>
            <person name="Herrera-Estrella A."/>
            <person name="Gabaldon T."/>
            <person name="Grigoriev I.V."/>
        </authorList>
    </citation>
    <scope>NUCLEOTIDE SEQUENCE [LARGE SCALE GENOMIC DNA]</scope>
    <source>
        <strain evidence="2">NRRL 1555(-)</strain>
    </source>
</reference>